<keyword evidence="2 4" id="KW-0238">DNA-binding</keyword>
<keyword evidence="1" id="KW-0805">Transcription regulation</keyword>
<evidence type="ECO:0000313" key="7">
    <source>
        <dbReference type="EMBL" id="TKK85074.1"/>
    </source>
</evidence>
<dbReference type="EMBL" id="SZQA01000030">
    <property type="protein sequence ID" value="TKK85074.1"/>
    <property type="molecule type" value="Genomic_DNA"/>
</dbReference>
<proteinExistence type="predicted"/>
<dbReference type="InterPro" id="IPR001647">
    <property type="entry name" value="HTH_TetR"/>
</dbReference>
<dbReference type="InterPro" id="IPR050109">
    <property type="entry name" value="HTH-type_TetR-like_transc_reg"/>
</dbReference>
<evidence type="ECO:0000259" key="6">
    <source>
        <dbReference type="PROSITE" id="PS50977"/>
    </source>
</evidence>
<dbReference type="InterPro" id="IPR009057">
    <property type="entry name" value="Homeodomain-like_sf"/>
</dbReference>
<evidence type="ECO:0000256" key="3">
    <source>
        <dbReference type="ARBA" id="ARBA00023163"/>
    </source>
</evidence>
<evidence type="ECO:0000256" key="5">
    <source>
        <dbReference type="SAM" id="MobiDB-lite"/>
    </source>
</evidence>
<dbReference type="GO" id="GO:0003700">
    <property type="term" value="F:DNA-binding transcription factor activity"/>
    <property type="evidence" value="ECO:0007669"/>
    <property type="project" value="TreeGrafter"/>
</dbReference>
<name>A0A4U3MAE3_9ACTN</name>
<reference evidence="7 8" key="1">
    <citation type="submission" date="2019-04" db="EMBL/GenBank/DDBJ databases">
        <title>Herbidospora sp. NEAU-GS14.nov., a novel actinomycete isolated from soil.</title>
        <authorList>
            <person name="Han L."/>
        </authorList>
    </citation>
    <scope>NUCLEOTIDE SEQUENCE [LARGE SCALE GENOMIC DNA]</scope>
    <source>
        <strain evidence="7 8">NEAU-GS14</strain>
    </source>
</reference>
<organism evidence="7 8">
    <name type="scientific">Herbidospora galbida</name>
    <dbReference type="NCBI Taxonomy" id="2575442"/>
    <lineage>
        <taxon>Bacteria</taxon>
        <taxon>Bacillati</taxon>
        <taxon>Actinomycetota</taxon>
        <taxon>Actinomycetes</taxon>
        <taxon>Streptosporangiales</taxon>
        <taxon>Streptosporangiaceae</taxon>
        <taxon>Herbidospora</taxon>
    </lineage>
</organism>
<evidence type="ECO:0000256" key="2">
    <source>
        <dbReference type="ARBA" id="ARBA00023125"/>
    </source>
</evidence>
<evidence type="ECO:0000256" key="4">
    <source>
        <dbReference type="PROSITE-ProRule" id="PRU00335"/>
    </source>
</evidence>
<dbReference type="SUPFAM" id="SSF46689">
    <property type="entry name" value="Homeodomain-like"/>
    <property type="match status" value="1"/>
</dbReference>
<evidence type="ECO:0000256" key="1">
    <source>
        <dbReference type="ARBA" id="ARBA00023015"/>
    </source>
</evidence>
<feature type="DNA-binding region" description="H-T-H motif" evidence="4">
    <location>
        <begin position="26"/>
        <end position="45"/>
    </location>
</feature>
<feature type="domain" description="HTH tetR-type" evidence="6">
    <location>
        <begin position="1"/>
        <end position="63"/>
    </location>
</feature>
<dbReference type="GO" id="GO:0000976">
    <property type="term" value="F:transcription cis-regulatory region binding"/>
    <property type="evidence" value="ECO:0007669"/>
    <property type="project" value="TreeGrafter"/>
</dbReference>
<dbReference type="PANTHER" id="PTHR30055">
    <property type="entry name" value="HTH-TYPE TRANSCRIPTIONAL REGULATOR RUTR"/>
    <property type="match status" value="1"/>
</dbReference>
<gene>
    <name evidence="7" type="ORF">FDA94_26990</name>
</gene>
<dbReference type="Proteomes" id="UP000308705">
    <property type="component" value="Unassembled WGS sequence"/>
</dbReference>
<dbReference type="AlphaFoldDB" id="A0A4U3MAE3"/>
<accession>A0A4U3MAE3</accession>
<protein>
    <submittedName>
        <fullName evidence="7">TetR/AcrR family transcriptional regulator</fullName>
    </submittedName>
</protein>
<dbReference type="RefSeq" id="WP_137249881.1">
    <property type="nucleotide sequence ID" value="NZ_SZQA01000030.1"/>
</dbReference>
<evidence type="ECO:0000313" key="8">
    <source>
        <dbReference type="Proteomes" id="UP000308705"/>
    </source>
</evidence>
<dbReference type="Gene3D" id="1.10.357.10">
    <property type="entry name" value="Tetracycline Repressor, domain 2"/>
    <property type="match status" value="1"/>
</dbReference>
<dbReference type="PANTHER" id="PTHR30055:SF234">
    <property type="entry name" value="HTH-TYPE TRANSCRIPTIONAL REGULATOR BETI"/>
    <property type="match status" value="1"/>
</dbReference>
<feature type="region of interest" description="Disordered" evidence="5">
    <location>
        <begin position="202"/>
        <end position="225"/>
    </location>
</feature>
<keyword evidence="3" id="KW-0804">Transcription</keyword>
<keyword evidence="8" id="KW-1185">Reference proteome</keyword>
<sequence>MSTRGRIIEEALRLFAERGYNATSVAEIEAAAGLSPGAGGLYRHFKSKYEVLAAAVADRASRNEITLDVAQTEPIEVRLAAMCRAGLGKMDEERLLAQVFFRDLSQFPDLVAVVTEGLLQPMFDALTEWFACQPEYLDAQVDWAGVGSVLGGSIINYRLIEYTTGEAPGRVATDRFVSAWIRLALGLLPPGVCGDGWVEEAVEQPREADGGADDERDAGDLVEAR</sequence>
<dbReference type="Pfam" id="PF00440">
    <property type="entry name" value="TetR_N"/>
    <property type="match status" value="1"/>
</dbReference>
<comment type="caution">
    <text evidence="7">The sequence shown here is derived from an EMBL/GenBank/DDBJ whole genome shotgun (WGS) entry which is preliminary data.</text>
</comment>
<dbReference type="OrthoDB" id="3627020at2"/>
<dbReference type="PROSITE" id="PS50977">
    <property type="entry name" value="HTH_TETR_2"/>
    <property type="match status" value="1"/>
</dbReference>